<dbReference type="OrthoDB" id="6778351at2759"/>
<evidence type="ECO:0000313" key="2">
    <source>
        <dbReference type="Proteomes" id="UP000478052"/>
    </source>
</evidence>
<sequence>MINMQVNHYFVYFSTITTSATSYSCERHFSKLSFIKTKLKSSMFQDHLEELLTISIDDDVIETLRTLKPVNRRIYIFTQNVIDVYIVTLREKSRNYYRKYDIIKHIKPLME</sequence>
<name>A0A6G0YMH0_APHCR</name>
<dbReference type="AlphaFoldDB" id="A0A6G0YMH0"/>
<protein>
    <submittedName>
        <fullName evidence="1">Zinc finger MYM-type protein 1-like</fullName>
    </submittedName>
</protein>
<proteinExistence type="predicted"/>
<accession>A0A6G0YMH0</accession>
<comment type="caution">
    <text evidence="1">The sequence shown here is derived from an EMBL/GenBank/DDBJ whole genome shotgun (WGS) entry which is preliminary data.</text>
</comment>
<evidence type="ECO:0000313" key="1">
    <source>
        <dbReference type="EMBL" id="KAF0758491.1"/>
    </source>
</evidence>
<organism evidence="1 2">
    <name type="scientific">Aphis craccivora</name>
    <name type="common">Cowpea aphid</name>
    <dbReference type="NCBI Taxonomy" id="307492"/>
    <lineage>
        <taxon>Eukaryota</taxon>
        <taxon>Metazoa</taxon>
        <taxon>Ecdysozoa</taxon>
        <taxon>Arthropoda</taxon>
        <taxon>Hexapoda</taxon>
        <taxon>Insecta</taxon>
        <taxon>Pterygota</taxon>
        <taxon>Neoptera</taxon>
        <taxon>Paraneoptera</taxon>
        <taxon>Hemiptera</taxon>
        <taxon>Sternorrhyncha</taxon>
        <taxon>Aphidomorpha</taxon>
        <taxon>Aphidoidea</taxon>
        <taxon>Aphididae</taxon>
        <taxon>Aphidini</taxon>
        <taxon>Aphis</taxon>
        <taxon>Aphis</taxon>
    </lineage>
</organism>
<reference evidence="1 2" key="1">
    <citation type="submission" date="2019-08" db="EMBL/GenBank/DDBJ databases">
        <title>Whole genome of Aphis craccivora.</title>
        <authorList>
            <person name="Voronova N.V."/>
            <person name="Shulinski R.S."/>
            <person name="Bandarenka Y.V."/>
            <person name="Zhorov D.G."/>
            <person name="Warner D."/>
        </authorList>
    </citation>
    <scope>NUCLEOTIDE SEQUENCE [LARGE SCALE GENOMIC DNA]</scope>
    <source>
        <strain evidence="1">180601</strain>
        <tissue evidence="1">Whole Body</tissue>
    </source>
</reference>
<gene>
    <name evidence="1" type="ORF">FWK35_00014525</name>
</gene>
<dbReference type="EMBL" id="VUJU01003280">
    <property type="protein sequence ID" value="KAF0758491.1"/>
    <property type="molecule type" value="Genomic_DNA"/>
</dbReference>
<keyword evidence="2" id="KW-1185">Reference proteome</keyword>
<dbReference type="Proteomes" id="UP000478052">
    <property type="component" value="Unassembled WGS sequence"/>
</dbReference>